<dbReference type="RefSeq" id="WP_235177503.1">
    <property type="nucleotide sequence ID" value="NZ_JAKFFV010000004.1"/>
</dbReference>
<sequence length="241" mass="27239">MEDNHIKLHHTFGEGASKAEVTILHGEAANIYDPEQVVLNGIITAPSEYYKKRPNLCPPAQTHVRFSKEDRKITLVVNEKDKFQTIVTGSLKKNKFLKSLHINSTTSYSIADLQKVLRYAKRFFNDPSKHLELIVKLRNFTTKITSTTVKSDDRAGNKVESFESRVTDFAQANDLGFTLKLPIFDGTDDVAIAISIEIDVINGSVALYLICDDLDEMEDSLVKAIFEEEKKVFEPFVIIEQ</sequence>
<evidence type="ECO:0000313" key="1">
    <source>
        <dbReference type="EMBL" id="MCF2498368.1"/>
    </source>
</evidence>
<dbReference type="Proteomes" id="UP001139411">
    <property type="component" value="Unassembled WGS sequence"/>
</dbReference>
<comment type="caution">
    <text evidence="1">The sequence shown here is derived from an EMBL/GenBank/DDBJ whole genome shotgun (WGS) entry which is preliminary data.</text>
</comment>
<proteinExistence type="predicted"/>
<reference evidence="1" key="1">
    <citation type="submission" date="2022-01" db="EMBL/GenBank/DDBJ databases">
        <title>Novel species in genus Dyadobacter.</title>
        <authorList>
            <person name="Ma C."/>
        </authorList>
    </citation>
    <scope>NUCLEOTIDE SEQUENCE</scope>
    <source>
        <strain evidence="1">CY357</strain>
    </source>
</reference>
<protein>
    <recommendedName>
        <fullName evidence="3">DUF2303 family protein</fullName>
    </recommendedName>
</protein>
<organism evidence="1 2">
    <name type="scientific">Dyadobacter chenhuakuii</name>
    <dbReference type="NCBI Taxonomy" id="2909339"/>
    <lineage>
        <taxon>Bacteria</taxon>
        <taxon>Pseudomonadati</taxon>
        <taxon>Bacteroidota</taxon>
        <taxon>Cytophagia</taxon>
        <taxon>Cytophagales</taxon>
        <taxon>Spirosomataceae</taxon>
        <taxon>Dyadobacter</taxon>
    </lineage>
</organism>
<accession>A0A9X1TTI1</accession>
<evidence type="ECO:0008006" key="3">
    <source>
        <dbReference type="Google" id="ProtNLM"/>
    </source>
</evidence>
<dbReference type="AlphaFoldDB" id="A0A9X1TTI1"/>
<evidence type="ECO:0000313" key="2">
    <source>
        <dbReference type="Proteomes" id="UP001139411"/>
    </source>
</evidence>
<dbReference type="EMBL" id="JAKFFV010000004">
    <property type="protein sequence ID" value="MCF2498368.1"/>
    <property type="molecule type" value="Genomic_DNA"/>
</dbReference>
<name>A0A9X1TTI1_9BACT</name>
<gene>
    <name evidence="1" type="ORF">L0661_08625</name>
</gene>